<evidence type="ECO:0000256" key="2">
    <source>
        <dbReference type="ARBA" id="ARBA00013149"/>
    </source>
</evidence>
<accession>A0A1E5XSD3</accession>
<evidence type="ECO:0000256" key="10">
    <source>
        <dbReference type="RuleBase" id="RU004182"/>
    </source>
</evidence>
<dbReference type="PROSITE" id="PS51645">
    <property type="entry name" value="PHR_CRY_ALPHA_BETA"/>
    <property type="match status" value="1"/>
</dbReference>
<evidence type="ECO:0000256" key="1">
    <source>
        <dbReference type="ARBA" id="ARBA00001932"/>
    </source>
</evidence>
<comment type="caution">
    <text evidence="12">The sequence shown here is derived from an EMBL/GenBank/DDBJ whole genome shotgun (WGS) entry which is preliminary data.</text>
</comment>
<dbReference type="InterPro" id="IPR018394">
    <property type="entry name" value="DNA_photolyase_1_CS_C"/>
</dbReference>
<evidence type="ECO:0000256" key="7">
    <source>
        <dbReference type="ARBA" id="ARBA00033999"/>
    </source>
</evidence>
<keyword evidence="13" id="KW-1185">Reference proteome</keyword>
<evidence type="ECO:0000259" key="11">
    <source>
        <dbReference type="PROSITE" id="PS51645"/>
    </source>
</evidence>
<feature type="binding site" evidence="8">
    <location>
        <position position="216"/>
    </location>
    <ligand>
        <name>FAD</name>
        <dbReference type="ChEBI" id="CHEBI:57692"/>
    </ligand>
</feature>
<comment type="similarity">
    <text evidence="10">Belongs to the DNA photolyase family.</text>
</comment>
<dbReference type="Proteomes" id="UP000095463">
    <property type="component" value="Unassembled WGS sequence"/>
</dbReference>
<dbReference type="EMBL" id="LAJE02000156">
    <property type="protein sequence ID" value="OEO31516.1"/>
    <property type="molecule type" value="Genomic_DNA"/>
</dbReference>
<dbReference type="OrthoDB" id="9772484at2"/>
<dbReference type="EC" id="4.1.99.3" evidence="2"/>
<comment type="cofactor">
    <cofactor evidence="1">
        <name>(6R)-5,10-methylene-5,6,7,8-tetrahydrofolate</name>
        <dbReference type="ChEBI" id="CHEBI:15636"/>
    </cofactor>
</comment>
<dbReference type="AlphaFoldDB" id="A0A1E5XSD3"/>
<dbReference type="GO" id="GO:0003677">
    <property type="term" value="F:DNA binding"/>
    <property type="evidence" value="ECO:0007669"/>
    <property type="project" value="TreeGrafter"/>
</dbReference>
<dbReference type="GO" id="GO:0000719">
    <property type="term" value="P:photoreactive repair"/>
    <property type="evidence" value="ECO:0007669"/>
    <property type="project" value="UniProtKB-ARBA"/>
</dbReference>
<dbReference type="PROSITE" id="PS00394">
    <property type="entry name" value="DNA_PHOTOLYASES_1_1"/>
    <property type="match status" value="1"/>
</dbReference>
<feature type="binding site" evidence="8">
    <location>
        <begin position="366"/>
        <end position="368"/>
    </location>
    <ligand>
        <name>FAD</name>
        <dbReference type="ChEBI" id="CHEBI:57692"/>
    </ligand>
</feature>
<keyword evidence="6 10" id="KW-0157">Chromophore</keyword>
<comment type="catalytic activity">
    <reaction evidence="7">
        <text>cyclobutadipyrimidine (in DNA) = 2 pyrimidine residues (in DNA).</text>
        <dbReference type="EC" id="4.1.99.3"/>
    </reaction>
</comment>
<dbReference type="SUPFAM" id="SSF48173">
    <property type="entry name" value="Cryptochrome/photolyase FAD-binding domain"/>
    <property type="match status" value="1"/>
</dbReference>
<feature type="binding site" evidence="8">
    <location>
        <position position="266"/>
    </location>
    <ligand>
        <name>FAD</name>
        <dbReference type="ChEBI" id="CHEBI:57692"/>
    </ligand>
</feature>
<feature type="site" description="Electron transfer via tryptophanyl radical" evidence="9">
    <location>
        <position position="300"/>
    </location>
</feature>
<keyword evidence="5 8" id="KW-0274">FAD</keyword>
<keyword evidence="4 8" id="KW-0285">Flavoprotein</keyword>
<protein>
    <recommendedName>
        <fullName evidence="3">Deoxyribodipyrimidine photo-lyase</fullName>
        <ecNumber evidence="2">4.1.99.3</ecNumber>
    </recommendedName>
</protein>
<organism evidence="12 13">
    <name type="scientific">Devosia insulae DS-56</name>
    <dbReference type="NCBI Taxonomy" id="1116389"/>
    <lineage>
        <taxon>Bacteria</taxon>
        <taxon>Pseudomonadati</taxon>
        <taxon>Pseudomonadota</taxon>
        <taxon>Alphaproteobacteria</taxon>
        <taxon>Hyphomicrobiales</taxon>
        <taxon>Devosiaceae</taxon>
        <taxon>Devosia</taxon>
    </lineage>
</organism>
<dbReference type="PANTHER" id="PTHR11455">
    <property type="entry name" value="CRYPTOCHROME"/>
    <property type="match status" value="1"/>
</dbReference>
<dbReference type="InterPro" id="IPR036134">
    <property type="entry name" value="Crypto/Photolyase_FAD-like_sf"/>
</dbReference>
<evidence type="ECO:0000256" key="8">
    <source>
        <dbReference type="PIRSR" id="PIRSR602081-1"/>
    </source>
</evidence>
<dbReference type="RefSeq" id="WP_069909323.1">
    <property type="nucleotide sequence ID" value="NZ_LAJE02000156.1"/>
</dbReference>
<dbReference type="Pfam" id="PF00875">
    <property type="entry name" value="DNA_photolyase"/>
    <property type="match status" value="1"/>
</dbReference>
<dbReference type="InterPro" id="IPR002081">
    <property type="entry name" value="Cryptochrome/DNA_photolyase_1"/>
</dbReference>
<evidence type="ECO:0000256" key="5">
    <source>
        <dbReference type="ARBA" id="ARBA00022827"/>
    </source>
</evidence>
<dbReference type="InterPro" id="IPR005101">
    <property type="entry name" value="Cryptochr/Photolyase_FAD-bd"/>
</dbReference>
<proteinExistence type="inferred from homology"/>
<dbReference type="InterPro" id="IPR006050">
    <property type="entry name" value="DNA_photolyase_N"/>
</dbReference>
<evidence type="ECO:0000256" key="4">
    <source>
        <dbReference type="ARBA" id="ARBA00022630"/>
    </source>
</evidence>
<dbReference type="FunFam" id="1.10.579.10:FF:000003">
    <property type="entry name" value="Deoxyribodipyrimidine photo-lyase"/>
    <property type="match status" value="1"/>
</dbReference>
<feature type="site" description="Electron transfer via tryptophanyl radical" evidence="9">
    <location>
        <position position="353"/>
    </location>
</feature>
<evidence type="ECO:0000256" key="9">
    <source>
        <dbReference type="PIRSR" id="PIRSR602081-2"/>
    </source>
</evidence>
<comment type="cofactor">
    <cofactor evidence="8">
        <name>FAD</name>
        <dbReference type="ChEBI" id="CHEBI:57692"/>
    </cofactor>
    <text evidence="8">Binds 1 FAD per subunit.</text>
</comment>
<dbReference type="GO" id="GO:0071949">
    <property type="term" value="F:FAD binding"/>
    <property type="evidence" value="ECO:0007669"/>
    <property type="project" value="TreeGrafter"/>
</dbReference>
<evidence type="ECO:0000256" key="3">
    <source>
        <dbReference type="ARBA" id="ARBA00014046"/>
    </source>
</evidence>
<dbReference type="GO" id="GO:0009416">
    <property type="term" value="P:response to light stimulus"/>
    <property type="evidence" value="ECO:0007669"/>
    <property type="project" value="TreeGrafter"/>
</dbReference>
<dbReference type="InterPro" id="IPR014729">
    <property type="entry name" value="Rossmann-like_a/b/a_fold"/>
</dbReference>
<evidence type="ECO:0000256" key="6">
    <source>
        <dbReference type="ARBA" id="ARBA00022991"/>
    </source>
</evidence>
<feature type="binding site" evidence="8">
    <location>
        <begin position="228"/>
        <end position="232"/>
    </location>
    <ligand>
        <name>FAD</name>
        <dbReference type="ChEBI" id="CHEBI:57692"/>
    </ligand>
</feature>
<feature type="site" description="Electron transfer via tryptophanyl radical" evidence="9">
    <location>
        <position position="376"/>
    </location>
</feature>
<dbReference type="Gene3D" id="1.10.579.10">
    <property type="entry name" value="DNA Cyclobutane Dipyrimidine Photolyase, subunit A, domain 3"/>
    <property type="match status" value="1"/>
</dbReference>
<dbReference type="Gene3D" id="1.25.40.80">
    <property type="match status" value="1"/>
</dbReference>
<sequence length="459" mass="51843">MTGTTLVWLRNDLRIADNPALSAALKHGMARAVHIEATDGRLRRRGAASRWWLHHSLNRLAEELAQLGVALDTVEGEAQTELFKAIAAHGSDAVYWNRRYGRAEREIDAAIKARLKREGIATESFAANVLVEPFEMATGTGKPYSVYTPFWNALKKQDIAKPLPRPRHGETIRPQRVDSDYREADWGRKLGRHWQIGEAAARERLDRFLDELVLDYPGDRDIPRKAATSGLSPHLAFGEISPRQVWHAAQAMAQHAPAKASAIDKFLSELGWRDFNYNQLYHRDDIATVPMVAKYGGLKWRHADAAFEAWQRGRTGIPIIDAGMREMWETGVMHNRVRMLTASLLAKNLLIDWRKGEQWFWDTLVDADAANNPGNWQWVAGSGLDASPYFRIFNPVTQGERFDPAGDYVRRWVPEVAGLPDKLVHQPWEAPDAAALDYPAPIVDLKVSRERALEAFKAL</sequence>
<evidence type="ECO:0000313" key="13">
    <source>
        <dbReference type="Proteomes" id="UP000095463"/>
    </source>
</evidence>
<dbReference type="PANTHER" id="PTHR11455:SF9">
    <property type="entry name" value="CRYPTOCHROME CIRCADIAN CLOCK 5 ISOFORM X1"/>
    <property type="match status" value="1"/>
</dbReference>
<dbReference type="PRINTS" id="PR00147">
    <property type="entry name" value="DNAPHOTLYASE"/>
</dbReference>
<dbReference type="Pfam" id="PF03441">
    <property type="entry name" value="FAD_binding_7"/>
    <property type="match status" value="1"/>
</dbReference>
<dbReference type="GO" id="GO:0003904">
    <property type="term" value="F:deoxyribodipyrimidine photo-lyase activity"/>
    <property type="evidence" value="ECO:0007669"/>
    <property type="project" value="UniProtKB-EC"/>
</dbReference>
<reference evidence="12 13" key="1">
    <citation type="journal article" date="2015" name="Genome Announc.">
        <title>Genome Assemblies of Three Soil-Associated Devosia species: D. insulae, D. limi, and D. soli.</title>
        <authorList>
            <person name="Hassan Y.I."/>
            <person name="Lepp D."/>
            <person name="Zhou T."/>
        </authorList>
    </citation>
    <scope>NUCLEOTIDE SEQUENCE [LARGE SCALE GENOMIC DNA]</scope>
    <source>
        <strain evidence="12 13">DS-56</strain>
    </source>
</reference>
<dbReference type="Gene3D" id="3.40.50.620">
    <property type="entry name" value="HUPs"/>
    <property type="match status" value="1"/>
</dbReference>
<dbReference type="SUPFAM" id="SSF52425">
    <property type="entry name" value="Cryptochrome/photolyase, N-terminal domain"/>
    <property type="match status" value="1"/>
</dbReference>
<gene>
    <name evidence="12" type="ORF">VW23_015960</name>
</gene>
<feature type="domain" description="Photolyase/cryptochrome alpha/beta" evidence="11">
    <location>
        <begin position="3"/>
        <end position="130"/>
    </location>
</feature>
<name>A0A1E5XSD3_9HYPH</name>
<dbReference type="InterPro" id="IPR036155">
    <property type="entry name" value="Crypto/Photolyase_N_sf"/>
</dbReference>
<evidence type="ECO:0000313" key="12">
    <source>
        <dbReference type="EMBL" id="OEO31516.1"/>
    </source>
</evidence>